<accession>A0A6J7EN04</accession>
<proteinExistence type="predicted"/>
<dbReference type="CDD" id="cd02440">
    <property type="entry name" value="AdoMet_MTases"/>
    <property type="match status" value="1"/>
</dbReference>
<organism evidence="2">
    <name type="scientific">freshwater metagenome</name>
    <dbReference type="NCBI Taxonomy" id="449393"/>
    <lineage>
        <taxon>unclassified sequences</taxon>
        <taxon>metagenomes</taxon>
        <taxon>ecological metagenomes</taxon>
    </lineage>
</organism>
<evidence type="ECO:0000313" key="3">
    <source>
        <dbReference type="EMBL" id="CAB5010035.1"/>
    </source>
</evidence>
<dbReference type="AlphaFoldDB" id="A0A6J7EN04"/>
<evidence type="ECO:0000313" key="2">
    <source>
        <dbReference type="EMBL" id="CAB4881509.1"/>
    </source>
</evidence>
<dbReference type="EMBL" id="CAFBPM010000002">
    <property type="protein sequence ID" value="CAB5010035.1"/>
    <property type="molecule type" value="Genomic_DNA"/>
</dbReference>
<dbReference type="InterPro" id="IPR029063">
    <property type="entry name" value="SAM-dependent_MTases_sf"/>
</dbReference>
<dbReference type="EMBL" id="CAFABE010000074">
    <property type="protein sequence ID" value="CAB4832515.1"/>
    <property type="molecule type" value="Genomic_DNA"/>
</dbReference>
<dbReference type="PANTHER" id="PTHR43861">
    <property type="entry name" value="TRANS-ACONITATE 2-METHYLTRANSFERASE-RELATED"/>
    <property type="match status" value="1"/>
</dbReference>
<gene>
    <name evidence="1" type="ORF">UFOPK3164_01343</name>
    <name evidence="2" type="ORF">UFOPK3427_01527</name>
    <name evidence="3" type="ORF">UFOPK4112_00253</name>
</gene>
<evidence type="ECO:0000313" key="1">
    <source>
        <dbReference type="EMBL" id="CAB4832515.1"/>
    </source>
</evidence>
<dbReference type="Gene3D" id="3.40.50.150">
    <property type="entry name" value="Vaccinia Virus protein VP39"/>
    <property type="match status" value="1"/>
</dbReference>
<sequence length="227" mass="24247">MCEAWIMVMTPDNNEWRGLRDDVYRRPLATAFERLGLGPGWRCVDVGAGTGDVSIELGTIVGKEGRIYAVDVDPAARDAVAEAAAAYAQVIALTQAVEDLTLPEPVDLAFCRFLLLHVHDPLVALRSMASSVRPGGWIVAQEPVTSAGRIDGAELSMPSARHPDIGALLPRMVREIGLELVDAWSEAPAGAGAGPVKDYFEELSEVDPGEAALMLPPLVTVLARLPE</sequence>
<name>A0A6J7EN04_9ZZZZ</name>
<protein>
    <submittedName>
        <fullName evidence="2">Unannotated protein</fullName>
    </submittedName>
</protein>
<dbReference type="Pfam" id="PF13489">
    <property type="entry name" value="Methyltransf_23"/>
    <property type="match status" value="1"/>
</dbReference>
<dbReference type="EMBL" id="CAFBLT010000002">
    <property type="protein sequence ID" value="CAB4881509.1"/>
    <property type="molecule type" value="Genomic_DNA"/>
</dbReference>
<reference evidence="2" key="1">
    <citation type="submission" date="2020-05" db="EMBL/GenBank/DDBJ databases">
        <authorList>
            <person name="Chiriac C."/>
            <person name="Salcher M."/>
            <person name="Ghai R."/>
            <person name="Kavagutti S V."/>
        </authorList>
    </citation>
    <scope>NUCLEOTIDE SEQUENCE</scope>
</reference>
<dbReference type="SUPFAM" id="SSF53335">
    <property type="entry name" value="S-adenosyl-L-methionine-dependent methyltransferases"/>
    <property type="match status" value="1"/>
</dbReference>